<name>A0A075HH32_9EURY</name>
<evidence type="ECO:0000313" key="1">
    <source>
        <dbReference type="EMBL" id="AIF13213.1"/>
    </source>
</evidence>
<proteinExistence type="predicted"/>
<dbReference type="EMBL" id="KF900967">
    <property type="protein sequence ID" value="AIF13213.1"/>
    <property type="molecule type" value="Genomic_DNA"/>
</dbReference>
<reference evidence="1" key="1">
    <citation type="journal article" date="2014" name="Genome Biol. Evol.">
        <title>Pangenome evidence for extensive interdomain horizontal transfer affecting lineage core and shell genes in uncultured planktonic thaumarchaeota and euryarchaeota.</title>
        <authorList>
            <person name="Deschamps P."/>
            <person name="Zivanovic Y."/>
            <person name="Moreira D."/>
            <person name="Rodriguez-Valera F."/>
            <person name="Lopez-Garcia P."/>
        </authorList>
    </citation>
    <scope>NUCLEOTIDE SEQUENCE</scope>
</reference>
<dbReference type="AlphaFoldDB" id="A0A075HH32"/>
<sequence>MTVSLPSVLKELGIEVKSISIISRTPGINCLGVIESISNSSVGCPVEVGTHIWHAQSGWAPIDRMELERWIVDAPDGSHWLVSERRLIDLDRTTVSDRINLELWGSEELSNWLGQSILAGRLNLQFDETLSSPSMGGITKRAEKSSPPIPDTKAIKPKVKLTEWLSQRGYERLEVRPILLEGKSWHIDGHLLGPEGAKERHRWSLIEDPFSGQLTRMGDSQPLPFVPQLEKISPKSWKTMEMVRSELPSVCEERRHWRVSQTAADGDVHGSILHWWRIEEKVAKMTSSPILIPGWQVDFPSNGWMIVHGLSGEILNLP</sequence>
<protein>
    <submittedName>
        <fullName evidence="1">Uncharacterized protein</fullName>
    </submittedName>
</protein>
<organism evidence="1">
    <name type="scientific">uncultured marine group II/III euryarchaeote KM3_60_H01</name>
    <dbReference type="NCBI Taxonomy" id="1456470"/>
    <lineage>
        <taxon>Archaea</taxon>
        <taxon>Methanobacteriati</taxon>
        <taxon>Methanobacteriota</taxon>
        <taxon>environmental samples</taxon>
    </lineage>
</organism>
<accession>A0A075HH32</accession>